<proteinExistence type="predicted"/>
<dbReference type="AlphaFoldDB" id="N2BUF4"/>
<gene>
    <name evidence="1" type="ORF">HMPREF1091_01094</name>
</gene>
<reference evidence="1 2" key="1">
    <citation type="submission" date="2013-03" db="EMBL/GenBank/DDBJ databases">
        <title>The Genome Sequence of Atopobium minutum 10063974.</title>
        <authorList>
            <consortium name="The Broad Institute Genome Sequencing Platform"/>
            <person name="Earl A."/>
            <person name="Ward D."/>
            <person name="Feldgarden M."/>
            <person name="Gevers D."/>
            <person name="Lambert T."/>
            <person name="Marvaud J.-C."/>
            <person name="Courvalin P."/>
            <person name="Walker B."/>
            <person name="Young S.K."/>
            <person name="Zeng Q."/>
            <person name="Gargeya S."/>
            <person name="Fitzgerald M."/>
            <person name="Haas B."/>
            <person name="Abouelleil A."/>
            <person name="Alvarado L."/>
            <person name="Arachchi H.M."/>
            <person name="Berlin A.M."/>
            <person name="Chapman S.B."/>
            <person name="Dewar J."/>
            <person name="Goldberg J."/>
            <person name="Griggs A."/>
            <person name="Gujja S."/>
            <person name="Hansen M."/>
            <person name="Howarth C."/>
            <person name="Imamovic A."/>
            <person name="Larimer J."/>
            <person name="McCowan C."/>
            <person name="Murphy C."/>
            <person name="Neiman D."/>
            <person name="Pearson M."/>
            <person name="Priest M."/>
            <person name="Roberts A."/>
            <person name="Saif S."/>
            <person name="Shea T."/>
            <person name="Sisk P."/>
            <person name="Sykes S."/>
            <person name="Wortman J."/>
            <person name="Nusbaum C."/>
            <person name="Birren B."/>
        </authorList>
    </citation>
    <scope>NUCLEOTIDE SEQUENCE [LARGE SCALE GENOMIC DNA]</scope>
    <source>
        <strain evidence="1 2">10063974</strain>
    </source>
</reference>
<sequence length="34" mass="3655">MLCYGQKKIDTAFPVPASNETGAEKNVLLCGNEI</sequence>
<keyword evidence="2" id="KW-1185">Reference proteome</keyword>
<evidence type="ECO:0000313" key="1">
    <source>
        <dbReference type="EMBL" id="EMZ42120.1"/>
    </source>
</evidence>
<protein>
    <submittedName>
        <fullName evidence="1">Uncharacterized protein</fullName>
    </submittedName>
</protein>
<name>N2BUF4_9ACTN</name>
<evidence type="ECO:0000313" key="2">
    <source>
        <dbReference type="Proteomes" id="UP000012651"/>
    </source>
</evidence>
<accession>N2BUF4</accession>
<dbReference type="HOGENOM" id="CLU_3371755_0_0_11"/>
<comment type="caution">
    <text evidence="1">The sequence shown here is derived from an EMBL/GenBank/DDBJ whole genome shotgun (WGS) entry which is preliminary data.</text>
</comment>
<dbReference type="Proteomes" id="UP000012651">
    <property type="component" value="Unassembled WGS sequence"/>
</dbReference>
<dbReference type="EMBL" id="AGXC01000002">
    <property type="protein sequence ID" value="EMZ42120.1"/>
    <property type="molecule type" value="Genomic_DNA"/>
</dbReference>
<organism evidence="1 2">
    <name type="scientific">Atopobium minutum 10063974</name>
    <dbReference type="NCBI Taxonomy" id="997872"/>
    <lineage>
        <taxon>Bacteria</taxon>
        <taxon>Bacillati</taxon>
        <taxon>Actinomycetota</taxon>
        <taxon>Coriobacteriia</taxon>
        <taxon>Coriobacteriales</taxon>
        <taxon>Atopobiaceae</taxon>
        <taxon>Atopobium</taxon>
    </lineage>
</organism>